<evidence type="ECO:0000313" key="1">
    <source>
        <dbReference type="EMBL" id="PSB17495.1"/>
    </source>
</evidence>
<dbReference type="InterPro" id="IPR009057">
    <property type="entry name" value="Homeodomain-like_sf"/>
</dbReference>
<dbReference type="EMBL" id="PVWG01000027">
    <property type="protein sequence ID" value="PSB17495.1"/>
    <property type="molecule type" value="Genomic_DNA"/>
</dbReference>
<comment type="caution">
    <text evidence="1">The sequence shown here is derived from an EMBL/GenBank/DDBJ whole genome shotgun (WGS) entry which is preliminary data.</text>
</comment>
<dbReference type="SUPFAM" id="SSF46689">
    <property type="entry name" value="Homeodomain-like"/>
    <property type="match status" value="1"/>
</dbReference>
<dbReference type="Proteomes" id="UP000238634">
    <property type="component" value="Unassembled WGS sequence"/>
</dbReference>
<accession>A0A2T1DAI3</accession>
<dbReference type="Gene3D" id="1.10.10.10">
    <property type="entry name" value="Winged helix-like DNA-binding domain superfamily/Winged helix DNA-binding domain"/>
    <property type="match status" value="1"/>
</dbReference>
<proteinExistence type="predicted"/>
<dbReference type="AlphaFoldDB" id="A0A2T1DAI3"/>
<dbReference type="STRING" id="1920490.GCA_001895925_01396"/>
<sequence length="74" mass="8088">MTLTSRIVHSDPDILGGTPVFVGTRVPMRTLLDYLEAGDSLEVFLDHFPSVSREQVIAALELAKEMLTAYANPA</sequence>
<dbReference type="PANTHER" id="PTHR34849">
    <property type="entry name" value="SSL5025 PROTEIN"/>
    <property type="match status" value="1"/>
</dbReference>
<dbReference type="InterPro" id="IPR036388">
    <property type="entry name" value="WH-like_DNA-bd_sf"/>
</dbReference>
<protein>
    <submittedName>
        <fullName evidence="1">DUF433 domain-containing protein</fullName>
    </submittedName>
</protein>
<dbReference type="Pfam" id="PF04255">
    <property type="entry name" value="DUF433"/>
    <property type="match status" value="1"/>
</dbReference>
<dbReference type="OrthoDB" id="9809529at2"/>
<gene>
    <name evidence="1" type="ORF">C7B65_18265</name>
</gene>
<evidence type="ECO:0000313" key="2">
    <source>
        <dbReference type="Proteomes" id="UP000238634"/>
    </source>
</evidence>
<keyword evidence="2" id="KW-1185">Reference proteome</keyword>
<reference evidence="1 2" key="1">
    <citation type="submission" date="2018-02" db="EMBL/GenBank/DDBJ databases">
        <authorList>
            <person name="Cohen D.B."/>
            <person name="Kent A.D."/>
        </authorList>
    </citation>
    <scope>NUCLEOTIDE SEQUENCE [LARGE SCALE GENOMIC DNA]</scope>
    <source>
        <strain evidence="1 2">ULC007</strain>
    </source>
</reference>
<dbReference type="RefSeq" id="WP_073074121.1">
    <property type="nucleotide sequence ID" value="NZ_MPPI01000030.1"/>
</dbReference>
<dbReference type="PANTHER" id="PTHR34849:SF3">
    <property type="entry name" value="SSR2962 PROTEIN"/>
    <property type="match status" value="1"/>
</dbReference>
<dbReference type="InterPro" id="IPR007367">
    <property type="entry name" value="DUF433"/>
</dbReference>
<organism evidence="1 2">
    <name type="scientific">Phormidesmis priestleyi ULC007</name>
    <dbReference type="NCBI Taxonomy" id="1920490"/>
    <lineage>
        <taxon>Bacteria</taxon>
        <taxon>Bacillati</taxon>
        <taxon>Cyanobacteriota</taxon>
        <taxon>Cyanophyceae</taxon>
        <taxon>Leptolyngbyales</taxon>
        <taxon>Leptolyngbyaceae</taxon>
        <taxon>Phormidesmis</taxon>
    </lineage>
</organism>
<reference evidence="1 2" key="2">
    <citation type="submission" date="2018-03" db="EMBL/GenBank/DDBJ databases">
        <title>The ancient ancestry and fast evolution of plastids.</title>
        <authorList>
            <person name="Moore K.R."/>
            <person name="Magnabosco C."/>
            <person name="Momper L."/>
            <person name="Gold D.A."/>
            <person name="Bosak T."/>
            <person name="Fournier G.P."/>
        </authorList>
    </citation>
    <scope>NUCLEOTIDE SEQUENCE [LARGE SCALE GENOMIC DNA]</scope>
    <source>
        <strain evidence="1 2">ULC007</strain>
    </source>
</reference>
<name>A0A2T1DAI3_9CYAN</name>